<proteinExistence type="predicted"/>
<feature type="signal peptide" evidence="1">
    <location>
        <begin position="1"/>
        <end position="19"/>
    </location>
</feature>
<dbReference type="Proteomes" id="UP000681356">
    <property type="component" value="Unassembled WGS sequence"/>
</dbReference>
<organism evidence="2 3">
    <name type="scientific">Thetidibacter halocola</name>
    <dbReference type="NCBI Taxonomy" id="2827239"/>
    <lineage>
        <taxon>Bacteria</taxon>
        <taxon>Pseudomonadati</taxon>
        <taxon>Pseudomonadota</taxon>
        <taxon>Alphaproteobacteria</taxon>
        <taxon>Rhodobacterales</taxon>
        <taxon>Roseobacteraceae</taxon>
        <taxon>Thetidibacter</taxon>
    </lineage>
</organism>
<protein>
    <recommendedName>
        <fullName evidence="4">DUF1344 domain-containing protein</fullName>
    </recommendedName>
</protein>
<dbReference type="EMBL" id="JAGTUU010000006">
    <property type="protein sequence ID" value="MBS0125593.1"/>
    <property type="molecule type" value="Genomic_DNA"/>
</dbReference>
<accession>A0A8J7WI91</accession>
<evidence type="ECO:0000313" key="3">
    <source>
        <dbReference type="Proteomes" id="UP000681356"/>
    </source>
</evidence>
<comment type="caution">
    <text evidence="2">The sequence shown here is derived from an EMBL/GenBank/DDBJ whole genome shotgun (WGS) entry which is preliminary data.</text>
</comment>
<keyword evidence="3" id="KW-1185">Reference proteome</keyword>
<evidence type="ECO:0008006" key="4">
    <source>
        <dbReference type="Google" id="ProtNLM"/>
    </source>
</evidence>
<evidence type="ECO:0000313" key="2">
    <source>
        <dbReference type="EMBL" id="MBS0125593.1"/>
    </source>
</evidence>
<name>A0A8J7WI91_9RHOB</name>
<dbReference type="AlphaFoldDB" id="A0A8J7WI91"/>
<sequence>MRILPLAVIAALAASPVLADETSGTVLAFDRVAHVIVLSDNTIWQLAADQAVPENLVAGEKVTIVFTSAGENGVAKIDSLTRDAN</sequence>
<gene>
    <name evidence="2" type="ORF">KB874_16015</name>
</gene>
<evidence type="ECO:0000256" key="1">
    <source>
        <dbReference type="SAM" id="SignalP"/>
    </source>
</evidence>
<reference evidence="2" key="1">
    <citation type="submission" date="2021-04" db="EMBL/GenBank/DDBJ databases">
        <authorList>
            <person name="Yoon J."/>
        </authorList>
    </citation>
    <scope>NUCLEOTIDE SEQUENCE</scope>
    <source>
        <strain evidence="2">KMU-90</strain>
    </source>
</reference>
<dbReference type="RefSeq" id="WP_212537556.1">
    <property type="nucleotide sequence ID" value="NZ_JAGTUU010000006.1"/>
</dbReference>
<feature type="chain" id="PRO_5035291969" description="DUF1344 domain-containing protein" evidence="1">
    <location>
        <begin position="20"/>
        <end position="85"/>
    </location>
</feature>
<keyword evidence="1" id="KW-0732">Signal</keyword>